<evidence type="ECO:0000256" key="3">
    <source>
        <dbReference type="ARBA" id="ARBA00022692"/>
    </source>
</evidence>
<keyword evidence="2" id="KW-0813">Transport</keyword>
<feature type="transmembrane region" description="Helical" evidence="7">
    <location>
        <begin position="487"/>
        <end position="507"/>
    </location>
</feature>
<dbReference type="GO" id="GO:0022857">
    <property type="term" value="F:transmembrane transporter activity"/>
    <property type="evidence" value="ECO:0007669"/>
    <property type="project" value="InterPro"/>
</dbReference>
<feature type="transmembrane region" description="Helical" evidence="7">
    <location>
        <begin position="65"/>
        <end position="85"/>
    </location>
</feature>
<feature type="transmembrane region" description="Helical" evidence="7">
    <location>
        <begin position="316"/>
        <end position="337"/>
    </location>
</feature>
<dbReference type="PANTHER" id="PTHR45649">
    <property type="entry name" value="AMINO-ACID PERMEASE BAT1"/>
    <property type="match status" value="1"/>
</dbReference>
<feature type="transmembrane region" description="Helical" evidence="7">
    <location>
        <begin position="267"/>
        <end position="290"/>
    </location>
</feature>
<gene>
    <name evidence="8" type="ORF">H2204_010631</name>
</gene>
<feature type="region of interest" description="Disordered" evidence="6">
    <location>
        <begin position="541"/>
        <end position="565"/>
    </location>
</feature>
<feature type="transmembrane region" description="Helical" evidence="7">
    <location>
        <begin position="186"/>
        <end position="206"/>
    </location>
</feature>
<dbReference type="AlphaFoldDB" id="A0AA38XVW4"/>
<protein>
    <recommendedName>
        <fullName evidence="10">Amino acid transporter</fullName>
    </recommendedName>
</protein>
<sequence length="565" mass="61440">MNQDDDSLDASRVDHLELEAAGYSQAMPRQFSTWALGALSFTLTCTWIGTGASIGIGLTEASAAGSLWSLVIAGFMTLVVSAGMAELSSAYPVAGAQYYWSFMVASDKYRPFASYINGWLSVLGWWLASGSVANFVSSLILTVAAIWHPTYTPKAWQQYLTYAALVWLAAVLNIFASRLMPIFNKLVSVLSVVTLGATMLTLFIVARHHHAPASFIFTDVASRSGWTNQGFTFLLATGNAVYGFLGTDCGAHLCEEIVNPSKNVPKVIMYPLVVGTLTAFPFAASLLYAISDLDAVLGTPTGLPLLEIYYQGTRSYAASTILLALFTFCMFGALVAVGESEGKESPLHGNWMLKSSPGTTCSRTLWAISRDGALPFSHIWMRVDSTWRMPVHSMVLTATCVSLYGLIFLGSTTAFSAMVNAAIMFLQTSCVVPQAILLFRGRDRVLPERYFSLGKFGVAVNAIAVAWVIFLDVLYCFPTSRPVTPQSMSYVSVVSVGCVTFVVLLWLTTKKGRFTGPHVDFEVMNERRRIALRTRLHGVEPEGQANMSNGRPVLKNGGEATDRTF</sequence>
<feature type="transmembrane region" description="Helical" evidence="7">
    <location>
        <begin position="34"/>
        <end position="58"/>
    </location>
</feature>
<accession>A0AA38XVW4</accession>
<feature type="transmembrane region" description="Helical" evidence="7">
    <location>
        <begin position="159"/>
        <end position="180"/>
    </location>
</feature>
<evidence type="ECO:0000256" key="4">
    <source>
        <dbReference type="ARBA" id="ARBA00022989"/>
    </source>
</evidence>
<evidence type="ECO:0008006" key="10">
    <source>
        <dbReference type="Google" id="ProtNLM"/>
    </source>
</evidence>
<dbReference type="PIRSF" id="PIRSF006060">
    <property type="entry name" value="AA_transporter"/>
    <property type="match status" value="1"/>
</dbReference>
<evidence type="ECO:0000256" key="1">
    <source>
        <dbReference type="ARBA" id="ARBA00004141"/>
    </source>
</evidence>
<keyword evidence="3 7" id="KW-0812">Transmembrane</keyword>
<dbReference type="GO" id="GO:0016020">
    <property type="term" value="C:membrane"/>
    <property type="evidence" value="ECO:0007669"/>
    <property type="project" value="UniProtKB-SubCell"/>
</dbReference>
<keyword evidence="4 7" id="KW-1133">Transmembrane helix</keyword>
<reference evidence="8" key="1">
    <citation type="submission" date="2022-10" db="EMBL/GenBank/DDBJ databases">
        <title>Culturing micro-colonial fungi from biological soil crusts in the Mojave desert and describing Neophaeococcomyces mojavensis, and introducing the new genera and species Taxawa tesnikishii.</title>
        <authorList>
            <person name="Kurbessoian T."/>
            <person name="Stajich J.E."/>
        </authorList>
    </citation>
    <scope>NUCLEOTIDE SEQUENCE</scope>
    <source>
        <strain evidence="8">TK_35</strain>
    </source>
</reference>
<evidence type="ECO:0000256" key="6">
    <source>
        <dbReference type="SAM" id="MobiDB-lite"/>
    </source>
</evidence>
<dbReference type="PANTHER" id="PTHR45649:SF14">
    <property type="entry name" value="GABA PERMEASE"/>
    <property type="match status" value="1"/>
</dbReference>
<keyword evidence="9" id="KW-1185">Reference proteome</keyword>
<dbReference type="EMBL" id="JAPDRN010000091">
    <property type="protein sequence ID" value="KAJ9624730.1"/>
    <property type="molecule type" value="Genomic_DNA"/>
</dbReference>
<evidence type="ECO:0000256" key="7">
    <source>
        <dbReference type="SAM" id="Phobius"/>
    </source>
</evidence>
<feature type="transmembrane region" description="Helical" evidence="7">
    <location>
        <begin position="417"/>
        <end position="439"/>
    </location>
</feature>
<feature type="transmembrane region" description="Helical" evidence="7">
    <location>
        <begin position="451"/>
        <end position="475"/>
    </location>
</feature>
<feature type="transmembrane region" description="Helical" evidence="7">
    <location>
        <begin position="391"/>
        <end position="411"/>
    </location>
</feature>
<dbReference type="Pfam" id="PF13520">
    <property type="entry name" value="AA_permease_2"/>
    <property type="match status" value="2"/>
</dbReference>
<dbReference type="InterPro" id="IPR002293">
    <property type="entry name" value="AA/rel_permease1"/>
</dbReference>
<organism evidence="8 9">
    <name type="scientific">Knufia peltigerae</name>
    <dbReference type="NCBI Taxonomy" id="1002370"/>
    <lineage>
        <taxon>Eukaryota</taxon>
        <taxon>Fungi</taxon>
        <taxon>Dikarya</taxon>
        <taxon>Ascomycota</taxon>
        <taxon>Pezizomycotina</taxon>
        <taxon>Eurotiomycetes</taxon>
        <taxon>Chaetothyriomycetidae</taxon>
        <taxon>Chaetothyriales</taxon>
        <taxon>Trichomeriaceae</taxon>
        <taxon>Knufia</taxon>
    </lineage>
</organism>
<dbReference type="Gene3D" id="1.20.1740.10">
    <property type="entry name" value="Amino acid/polyamine transporter I"/>
    <property type="match status" value="1"/>
</dbReference>
<evidence type="ECO:0000313" key="9">
    <source>
        <dbReference type="Proteomes" id="UP001172681"/>
    </source>
</evidence>
<evidence type="ECO:0000256" key="2">
    <source>
        <dbReference type="ARBA" id="ARBA00022448"/>
    </source>
</evidence>
<proteinExistence type="predicted"/>
<name>A0AA38XVW4_9EURO</name>
<comment type="caution">
    <text evidence="8">The sequence shown here is derived from an EMBL/GenBank/DDBJ whole genome shotgun (WGS) entry which is preliminary data.</text>
</comment>
<feature type="transmembrane region" description="Helical" evidence="7">
    <location>
        <begin position="123"/>
        <end position="147"/>
    </location>
</feature>
<dbReference type="Proteomes" id="UP001172681">
    <property type="component" value="Unassembled WGS sequence"/>
</dbReference>
<comment type="subcellular location">
    <subcellularLocation>
        <location evidence="1">Membrane</location>
        <topology evidence="1">Multi-pass membrane protein</topology>
    </subcellularLocation>
</comment>
<evidence type="ECO:0000313" key="8">
    <source>
        <dbReference type="EMBL" id="KAJ9624730.1"/>
    </source>
</evidence>
<evidence type="ECO:0000256" key="5">
    <source>
        <dbReference type="ARBA" id="ARBA00023136"/>
    </source>
</evidence>
<keyword evidence="5 7" id="KW-0472">Membrane</keyword>